<protein>
    <submittedName>
        <fullName evidence="1">Uncharacterized protein</fullName>
    </submittedName>
</protein>
<proteinExistence type="predicted"/>
<sequence length="39" mass="4432">MKNLPLRLGFSKAAKAFLFYATVMRTPHVQDFSFNLVTA</sequence>
<evidence type="ECO:0000313" key="2">
    <source>
        <dbReference type="Proteomes" id="UP000003039"/>
    </source>
</evidence>
<reference evidence="1 2" key="1">
    <citation type="journal article" date="2004" name="Appl. Environ. Microbiol.">
        <title>Mineralization of individual congeners of linear alkylbenzenesulfonate by defined pairs of heterotrophic bacteria.</title>
        <authorList>
            <person name="Schleheck D."/>
            <person name="Knepper T.P."/>
            <person name="Fischer K."/>
            <person name="Cook A.M."/>
        </authorList>
    </citation>
    <scope>NUCLEOTIDE SEQUENCE [LARGE SCALE GENOMIC DNA]</scope>
    <source>
        <strain evidence="2">DSM 14576 / KF-1</strain>
    </source>
</reference>
<dbReference type="AlphaFoldDB" id="B7WRH1"/>
<comment type="caution">
    <text evidence="1">The sequence shown here is derived from an EMBL/GenBank/DDBJ whole genome shotgun (WGS) entry which is preliminary data.</text>
</comment>
<organism evidence="1 2">
    <name type="scientific">Comamonas testosteroni (strain DSM 14576 / KF-1)</name>
    <name type="common">Pseudomonas testosteroni</name>
    <dbReference type="NCBI Taxonomy" id="399795"/>
    <lineage>
        <taxon>Bacteria</taxon>
        <taxon>Pseudomonadati</taxon>
        <taxon>Pseudomonadota</taxon>
        <taxon>Betaproteobacteria</taxon>
        <taxon>Burkholderiales</taxon>
        <taxon>Comamonadaceae</taxon>
        <taxon>Comamonas</taxon>
    </lineage>
</organism>
<evidence type="ECO:0000313" key="1">
    <source>
        <dbReference type="EMBL" id="EED67156.1"/>
    </source>
</evidence>
<accession>B7WRH1</accession>
<dbReference type="EMBL" id="AAUJ02000001">
    <property type="protein sequence ID" value="EED67156.1"/>
    <property type="molecule type" value="Genomic_DNA"/>
</dbReference>
<gene>
    <name evidence="1" type="ORF">CtesDRAFT_PD2102</name>
</gene>
<dbReference type="Proteomes" id="UP000003039">
    <property type="component" value="Unassembled WGS sequence"/>
</dbReference>
<name>B7WRH1_COMTK</name>